<name>A0AAE1IVM8_9FABA</name>
<dbReference type="Pfam" id="PF16201">
    <property type="entry name" value="NopRA1"/>
    <property type="match status" value="1"/>
</dbReference>
<dbReference type="GO" id="GO:0000466">
    <property type="term" value="P:maturation of 5.8S rRNA from tricistronic rRNA transcript (SSU-rRNA, 5.8S rRNA, LSU-rRNA)"/>
    <property type="evidence" value="ECO:0007669"/>
    <property type="project" value="TreeGrafter"/>
</dbReference>
<reference evidence="3" key="1">
    <citation type="submission" date="2023-10" db="EMBL/GenBank/DDBJ databases">
        <title>Chromosome-level genome of the transformable northern wattle, Acacia crassicarpa.</title>
        <authorList>
            <person name="Massaro I."/>
            <person name="Sinha N.R."/>
            <person name="Poethig S."/>
            <person name="Leichty A.R."/>
        </authorList>
    </citation>
    <scope>NUCLEOTIDE SEQUENCE</scope>
    <source>
        <strain evidence="3">Acra3RX</strain>
        <tissue evidence="3">Leaf</tissue>
    </source>
</reference>
<feature type="domain" description="URB1 C-terminal" evidence="2">
    <location>
        <begin position="1984"/>
        <end position="2174"/>
    </location>
</feature>
<dbReference type="PANTHER" id="PTHR13500">
    <property type="entry name" value="NUCLEOLAR PRERIBOSOMAL-ASSOCIATED PROTEIN 1"/>
    <property type="match status" value="1"/>
</dbReference>
<comment type="caution">
    <text evidence="3">The sequence shown here is derived from an EMBL/GenBank/DDBJ whole genome shotgun (WGS) entry which is preliminary data.</text>
</comment>
<dbReference type="EMBL" id="JAWXYG010000012">
    <property type="protein sequence ID" value="KAK4258228.1"/>
    <property type="molecule type" value="Genomic_DNA"/>
</dbReference>
<dbReference type="InterPro" id="IPR039844">
    <property type="entry name" value="URB1"/>
</dbReference>
<evidence type="ECO:0000313" key="4">
    <source>
        <dbReference type="Proteomes" id="UP001293593"/>
    </source>
</evidence>
<dbReference type="GO" id="GO:0000463">
    <property type="term" value="P:maturation of LSU-rRNA from tricistronic rRNA transcript (SSU-rRNA, 5.8S rRNA, LSU-rRNA)"/>
    <property type="evidence" value="ECO:0007669"/>
    <property type="project" value="TreeGrafter"/>
</dbReference>
<dbReference type="Proteomes" id="UP001293593">
    <property type="component" value="Unassembled WGS sequence"/>
</dbReference>
<dbReference type="InterPro" id="IPR021714">
    <property type="entry name" value="URB1_N"/>
</dbReference>
<organism evidence="3 4">
    <name type="scientific">Acacia crassicarpa</name>
    <name type="common">northern wattle</name>
    <dbReference type="NCBI Taxonomy" id="499986"/>
    <lineage>
        <taxon>Eukaryota</taxon>
        <taxon>Viridiplantae</taxon>
        <taxon>Streptophyta</taxon>
        <taxon>Embryophyta</taxon>
        <taxon>Tracheophyta</taxon>
        <taxon>Spermatophyta</taxon>
        <taxon>Magnoliopsida</taxon>
        <taxon>eudicotyledons</taxon>
        <taxon>Gunneridae</taxon>
        <taxon>Pentapetalae</taxon>
        <taxon>rosids</taxon>
        <taxon>fabids</taxon>
        <taxon>Fabales</taxon>
        <taxon>Fabaceae</taxon>
        <taxon>Caesalpinioideae</taxon>
        <taxon>mimosoid clade</taxon>
        <taxon>Acacieae</taxon>
        <taxon>Acacia</taxon>
    </lineage>
</organism>
<evidence type="ECO:0008006" key="5">
    <source>
        <dbReference type="Google" id="ProtNLM"/>
    </source>
</evidence>
<evidence type="ECO:0000259" key="2">
    <source>
        <dbReference type="Pfam" id="PF16201"/>
    </source>
</evidence>
<sequence length="2565" mass="290833">MDEGQGVLNLPVKVSCEAKLKELLHRITSVEIKLCSDATKEFVKILKGDDGGELLRQYVRASPKCSELLDAWRLRQGKEGMSYIFELIANLLSHYEGKYKSNDAELIAISRDLDKFARLLVLEYLGDVYKELNSKEAKRQKAALLLMASIVRRGASLASEVSKCFDFKLAGFTKLAEQKSKQNEKQIKNSLRKLYVGFALSFLEVGKPGLLRWVLQQREMYSGVLRWLGNDDDETVIYVLSTLRDRVLVEEALVPPALRSVLFGNVTLEQLINISGRECGGPTAELAYNILVLVCTDPCNGLMPDLAKRPIPLRGNTKRIMGLMKKLHATEIQYHRHLLLAIVNGRPSFGLSYLEEFPYNLEDYMSPSWFAAVSLAASLVSLIGNGLYREFINSQSNNLLIFGNMDVQSVMKCMFPRPFSRSMINKGLLHTDFLVKHGALRLLLELLKFLDSIISAVNCRSSSTNQSIQHIVSIKQEIQNDVQALLPDPQVLLTLLSSLDSCSKTHDLCLKRTGSHLEHRSRRNKMFKMDAAETDIDIVVGGISSVSDVPLSGNEVIVSDAKRADVSDDEEDLIRTVREIWGVGKCSMMITTLKEAEIYLHSKLLDALKYFHRIVPYALGGSFEFFVGLLNNPLELTVDLQVSILSLLMEYIEWHPNNEMPLRTPPILYKHLQSFIKLFIFSTADNVRHGAYTLAKAAMFSTGAFDSNLHEIEAWLLFLPGYHRNKSPVNSWDVEVLHGLCPIVISFLCDAVSTVGNNLVKYWDLLKSYVHSSEGVGDLSLDFSPLIICVLEKCLRLISSKSGTYSLPEKSMVLIYMCNTVKFLLQTQVDAELLSSVLNKQLTERLVGCDENEEVLCEWKSLKNFWLFVQSVSQQHGGCHFSCNERSFPSNSSFASTLGEVERLLSDESVGEMPRTATAFISSILCVGVDEILMNMPKLVIISHNMQKLPLSFLSSVFFLDHSALSHAFELWREIFCAGLDMAVSDLSGGSDTAASAGINCNQVFDTTNADAVAFSLFLKQVPFHLLFPATMCMNGPYSSDLSKMQELLLDKLSECTSDCSLLNLRLVLHWTHQIQSCHNLNPSVEIEQLSNICVVLARKLVAQLLVSKCSSDFATCSGSCSLTHKIHEVAKITFAHPSVSMSLSVPLGSVQNFASNIENSFDGLNILFREEVHNSCSPIINILTMTLDYVWSISSTHFSASEARDLTSKELVELFKLLQHRLFLEVKDRFNQSVCTKNLTHVIQAFYTLHALVRFLSPFLLLELVDWMFSRVELDDFAANNTAFSVGCSLAAGAFSALSYYLQQQTRDMVPYDIFWEINEKNIEAHLYEKIYSKVVNFAISFQIDCADKCLLEAVSALYRQKHIQQQKFHPLLLAICRIIMTTPVEIIRCCIYKTNIKKAKFLYILTEMSSLHSSIFGRLLLSRILDHDIHQTGRFFDHTLSEDHFLLLLPAALSYLNSISLRPVELNYKDFKHVPYFYSRILFEGFSHWKSFVSKDIFEEDYRDFFPLSVKQLLSFVDRSLLGKSVQMLLYHFALNGDSMTLKQRLKLFKQIYPNSASNDELLDCNCQVIDCYSLQQSLNIINRIIAKISLCKILLFDGKVDVDLKVVSSEMGSKIETSRIRFINILVDVWHFFVMKFSLASDQSVTRESRNISSLYNYLEVFVLRNILELVVEMRDDLIQLESIPFLDQLFRSALLYRFHDPWTLKILQVLLTQLYKGKLSYDLYLQLLLAHSQFSSTIHSTCKLSHSSSSDYYLKPVSSILKCLVFPSLDHYESDRPHDEKSAEPSRGRLEIIKLLRILLLKNAYQSESVSRNDSAINYKELHSLLCHSYGATLSQIDLDIWKLIQEIEYINKSACESFVNAECLWGKSDHPMEQYTSHIKVGSQGTTEWYTSQLRENIPVDPDICTSTVLFFPYDRSTNDELLSVTKIGPDDVGERVEIYSSNMQVRKQYDPSFILRFSIHILAKDIVEPMDFALLRLLAIAFVSMSSPDLGIRKLAYETLGIFKNALEKCQKRKDIVGLRLLLTTVQNSIEEPWQRIPSVFALFAAEASCILLDSSHDHFAAISTLLIHSSKLNLQVIPLFDDFLWSTSVNFKAERLWMLRLVYAGLNTDDDVMLYIRNSVLESLMSFYMSTVSDFESKELVIEVIQKSVKLRMSACHLVKHCSLFSWFSSLISVTGERFNGGKERYFLKQVLAILKVVNDAISCGSILKWLRNFALEQLAELSSNIFNYILHDATLMNEAVALLNPLLQMVVSVLKISQKRKICQPHFTLSNEGLFKIYQVVGQFNHTHVNPELALEAILMNAPPVSIFLMSKERLESFLMWAISSALQSESSQKLLSNESRVDSMKKSGEVPHKNSLMSKFLRWLTASVIIGKLYPKSDYMDTKFVESQNFNSLHSLLRHTENISGQRNEIRSAGEELLASTIFYLQLLVVNCEVLPSVVSALCLLLFNASNSAVGKTELLQDYDPLISSLCSRILCPPEANPAWRWSFYQPWKDPSLEQTDAQMMEQYHACQSLLLIISNVLSGRKLESGNLSHIDLERSDVFKWERSLLETESSS</sequence>
<dbReference type="GO" id="GO:0005730">
    <property type="term" value="C:nucleolus"/>
    <property type="evidence" value="ECO:0007669"/>
    <property type="project" value="TreeGrafter"/>
</dbReference>
<evidence type="ECO:0000313" key="3">
    <source>
        <dbReference type="EMBL" id="KAK4258228.1"/>
    </source>
</evidence>
<keyword evidence="4" id="KW-1185">Reference proteome</keyword>
<proteinExistence type="predicted"/>
<evidence type="ECO:0000259" key="1">
    <source>
        <dbReference type="Pfam" id="PF11707"/>
    </source>
</evidence>
<dbReference type="Pfam" id="PF11707">
    <property type="entry name" value="Npa1"/>
    <property type="match status" value="1"/>
</dbReference>
<protein>
    <recommendedName>
        <fullName evidence="5">Nucleolar pre-ribosomal-associated protein 1</fullName>
    </recommendedName>
</protein>
<feature type="domain" description="URB1 N-terminal" evidence="1">
    <location>
        <begin position="65"/>
        <end position="371"/>
    </location>
</feature>
<dbReference type="PANTHER" id="PTHR13500:SF0">
    <property type="entry name" value="NUCLEOLAR PRE-RIBOSOMAL-ASSOCIATED PROTEIN 1"/>
    <property type="match status" value="1"/>
</dbReference>
<dbReference type="InterPro" id="IPR032436">
    <property type="entry name" value="URB1_C"/>
</dbReference>
<accession>A0AAE1IVM8</accession>
<gene>
    <name evidence="3" type="ORF">QN277_007700</name>
</gene>